<dbReference type="AlphaFoldDB" id="A0A1G2N193"/>
<comment type="caution">
    <text evidence="5">The sequence shown here is derived from an EMBL/GenBank/DDBJ whole genome shotgun (WGS) entry which is preliminary data.</text>
</comment>
<feature type="domain" description="Leucine-binding protein" evidence="4">
    <location>
        <begin position="34"/>
        <end position="349"/>
    </location>
</feature>
<name>A0A1G2N193_9BACT</name>
<dbReference type="Gene3D" id="3.40.50.2300">
    <property type="match status" value="2"/>
</dbReference>
<keyword evidence="2" id="KW-0732">Signal</keyword>
<dbReference type="PANTHER" id="PTHR30483:SF6">
    <property type="entry name" value="PERIPLASMIC BINDING PROTEIN OF ABC TRANSPORTER FOR NATURAL AMINO ACIDS"/>
    <property type="match status" value="1"/>
</dbReference>
<protein>
    <recommendedName>
        <fullName evidence="4">Leucine-binding protein domain-containing protein</fullName>
    </recommendedName>
</protein>
<organism evidence="5 6">
    <name type="scientific">Candidatus Taylorbacteria bacterium RIFCSPHIGHO2_12_FULL_45_16</name>
    <dbReference type="NCBI Taxonomy" id="1802315"/>
    <lineage>
        <taxon>Bacteria</taxon>
        <taxon>Candidatus Tayloriibacteriota</taxon>
    </lineage>
</organism>
<accession>A0A1G2N193</accession>
<keyword evidence="3" id="KW-1133">Transmembrane helix</keyword>
<reference evidence="5 6" key="1">
    <citation type="journal article" date="2016" name="Nat. Commun.">
        <title>Thousands of microbial genomes shed light on interconnected biogeochemical processes in an aquifer system.</title>
        <authorList>
            <person name="Anantharaman K."/>
            <person name="Brown C.T."/>
            <person name="Hug L.A."/>
            <person name="Sharon I."/>
            <person name="Castelle C.J."/>
            <person name="Probst A.J."/>
            <person name="Thomas B.C."/>
            <person name="Singh A."/>
            <person name="Wilkins M.J."/>
            <person name="Karaoz U."/>
            <person name="Brodie E.L."/>
            <person name="Williams K.H."/>
            <person name="Hubbard S.S."/>
            <person name="Banfield J.F."/>
        </authorList>
    </citation>
    <scope>NUCLEOTIDE SEQUENCE [LARGE SCALE GENOMIC DNA]</scope>
</reference>
<evidence type="ECO:0000259" key="4">
    <source>
        <dbReference type="Pfam" id="PF13458"/>
    </source>
</evidence>
<dbReference type="STRING" id="1802315.A3F51_01800"/>
<proteinExistence type="inferred from homology"/>
<evidence type="ECO:0000256" key="1">
    <source>
        <dbReference type="ARBA" id="ARBA00010062"/>
    </source>
</evidence>
<dbReference type="Pfam" id="PF13458">
    <property type="entry name" value="Peripla_BP_6"/>
    <property type="match status" value="1"/>
</dbReference>
<gene>
    <name evidence="5" type="ORF">A3F51_01800</name>
</gene>
<dbReference type="InterPro" id="IPR051010">
    <property type="entry name" value="BCAA_transport"/>
</dbReference>
<dbReference type="Proteomes" id="UP000178089">
    <property type="component" value="Unassembled WGS sequence"/>
</dbReference>
<evidence type="ECO:0000313" key="5">
    <source>
        <dbReference type="EMBL" id="OHA28981.1"/>
    </source>
</evidence>
<evidence type="ECO:0000256" key="2">
    <source>
        <dbReference type="ARBA" id="ARBA00022729"/>
    </source>
</evidence>
<dbReference type="PANTHER" id="PTHR30483">
    <property type="entry name" value="LEUCINE-SPECIFIC-BINDING PROTEIN"/>
    <property type="match status" value="1"/>
</dbReference>
<comment type="similarity">
    <text evidence="1">Belongs to the leucine-binding protein family.</text>
</comment>
<evidence type="ECO:0000313" key="6">
    <source>
        <dbReference type="Proteomes" id="UP000178089"/>
    </source>
</evidence>
<keyword evidence="3" id="KW-0472">Membrane</keyword>
<dbReference type="SUPFAM" id="SSF53822">
    <property type="entry name" value="Periplasmic binding protein-like I"/>
    <property type="match status" value="1"/>
</dbReference>
<dbReference type="EMBL" id="MHRT01000006">
    <property type="protein sequence ID" value="OHA28981.1"/>
    <property type="molecule type" value="Genomic_DNA"/>
</dbReference>
<feature type="transmembrane region" description="Helical" evidence="3">
    <location>
        <begin position="7"/>
        <end position="24"/>
    </location>
</feature>
<dbReference type="InterPro" id="IPR028081">
    <property type="entry name" value="Leu-bd"/>
</dbReference>
<keyword evidence="3" id="KW-0812">Transmembrane</keyword>
<evidence type="ECO:0000256" key="3">
    <source>
        <dbReference type="SAM" id="Phobius"/>
    </source>
</evidence>
<sequence>MKNKTKLIWISVAVLIVIAISIVFRNVSRLPGELTLGLMLPLSGEYAVAGQNYQKGVELALDQYRKSNPDISIRMVIEDDGFETKKGVSAYRKLMDFDKVDAIMMLSTPVIDAIHTDMIKDGIPVMQLGIQTVGVANDNIFQMSPSGEAPIIQFAQYLEDNYQFKKVAVIYDNTAGGLSFFNAFSDGYEGGFTPFIVSERADLRDYAIKISAENYDAVVFLTSPENGAIAVKEILTIDQTPPFFGFDAQLQTGFADYKRILGDTNRLNGARSLWLKSGKADDFQEAFKQKYGAEPGFIADFGYDIFNVLVENYDSDDKKWIDGIENVNTEGVSGPISFDEVGVRIQPIVINMVENGEIKPVQVK</sequence>
<dbReference type="InterPro" id="IPR028082">
    <property type="entry name" value="Peripla_BP_I"/>
</dbReference>